<dbReference type="NCBIfam" id="TIGR00278">
    <property type="entry name" value="membrane protein insertion efficiency factor YidD"/>
    <property type="match status" value="1"/>
</dbReference>
<dbReference type="STRING" id="640511.BC1002_6523"/>
<dbReference type="RefSeq" id="WP_013094152.1">
    <property type="nucleotide sequence ID" value="NC_014119.1"/>
</dbReference>
<gene>
    <name evidence="1" type="ordered locus">BC1002_6523</name>
</gene>
<evidence type="ECO:0000313" key="2">
    <source>
        <dbReference type="Proteomes" id="UP000002190"/>
    </source>
</evidence>
<proteinExistence type="predicted"/>
<dbReference type="SMART" id="SM01234">
    <property type="entry name" value="Haemolytic"/>
    <property type="match status" value="1"/>
</dbReference>
<evidence type="ECO:0000313" key="1">
    <source>
        <dbReference type="EMBL" id="ADG20365.1"/>
    </source>
</evidence>
<accession>D5WMB9</accession>
<dbReference type="PANTHER" id="PTHR33383">
    <property type="entry name" value="MEMBRANE PROTEIN INSERTION EFFICIENCY FACTOR-RELATED"/>
    <property type="match status" value="1"/>
</dbReference>
<organism evidence="1 2">
    <name type="scientific">Paraburkholderia atlantica</name>
    <dbReference type="NCBI Taxonomy" id="2654982"/>
    <lineage>
        <taxon>Bacteria</taxon>
        <taxon>Pseudomonadati</taxon>
        <taxon>Pseudomonadota</taxon>
        <taxon>Betaproteobacteria</taxon>
        <taxon>Burkholderiales</taxon>
        <taxon>Burkholderiaceae</taxon>
        <taxon>Paraburkholderia</taxon>
    </lineage>
</organism>
<dbReference type="AlphaFoldDB" id="D5WMB9"/>
<dbReference type="EMBL" id="CP002015">
    <property type="protein sequence ID" value="ADG20365.1"/>
    <property type="molecule type" value="Genomic_DNA"/>
</dbReference>
<dbReference type="Pfam" id="PF01809">
    <property type="entry name" value="YidD"/>
    <property type="match status" value="1"/>
</dbReference>
<dbReference type="eggNOG" id="COG0759">
    <property type="taxonomic scope" value="Bacteria"/>
</dbReference>
<protein>
    <recommendedName>
        <fullName evidence="3">Membrane protein insertion efficiency factor YidD</fullName>
    </recommendedName>
</protein>
<evidence type="ECO:0008006" key="3">
    <source>
        <dbReference type="Google" id="ProtNLM"/>
    </source>
</evidence>
<dbReference type="GeneID" id="301098698"/>
<dbReference type="Proteomes" id="UP000002190">
    <property type="component" value="Chromosome 3"/>
</dbReference>
<dbReference type="KEGG" id="bge:BC1002_6523"/>
<reference evidence="2" key="1">
    <citation type="submission" date="2010-04" db="EMBL/GenBank/DDBJ databases">
        <title>Complete sequence of chromosome 3 of Burkholderia sp. CCGE1002.</title>
        <authorList>
            <consortium name="US DOE Joint Genome Institute"/>
            <person name="Lucas S."/>
            <person name="Copeland A."/>
            <person name="Lapidus A."/>
            <person name="Cheng J.-F."/>
            <person name="Bruce D."/>
            <person name="Goodwin L."/>
            <person name="Pitluck S."/>
            <person name="Chertkov O."/>
            <person name="Detter J.C."/>
            <person name="Han C."/>
            <person name="Tapia R."/>
            <person name="Land M."/>
            <person name="Hauser L."/>
            <person name="Kyrpides N."/>
            <person name="Ovchinnikova G."/>
            <person name="Martinez-Romero E."/>
            <person name="Hernandez M.A.R."/>
            <person name="Tiedje J.M."/>
            <person name="Woyke T."/>
        </authorList>
    </citation>
    <scope>NUCLEOTIDE SEQUENCE [LARGE SCALE GENOMIC DNA]</scope>
    <source>
        <strain evidence="2">CCGE1002</strain>
    </source>
</reference>
<dbReference type="PANTHER" id="PTHR33383:SF1">
    <property type="entry name" value="MEMBRANE PROTEIN INSERTION EFFICIENCY FACTOR-RELATED"/>
    <property type="match status" value="1"/>
</dbReference>
<dbReference type="HOGENOM" id="CLU_144811_6_1_4"/>
<dbReference type="InterPro" id="IPR002696">
    <property type="entry name" value="Membr_insert_effic_factor_YidD"/>
</dbReference>
<sequence>MLTWLSRVTIRIYQAVAPTRVRASCRFTPSCSEYALQAIETYGVWHGWTRTIHRLRRCRPPNGGHNPV</sequence>
<reference evidence="1 2" key="2">
    <citation type="journal article" date="2012" name="J. Bacteriol.">
        <title>Genome Sequences of Burkholderia sp. Strains CCGE1002 and H160, Isolated from Legume Nodules in Mexico and Brazil.</title>
        <authorList>
            <person name="Ormeno-Orrillo E."/>
            <person name="Rogel M.A."/>
            <person name="Chueire L.M."/>
            <person name="Tiedje J.M."/>
            <person name="Martinez-Romero E."/>
            <person name="Hungria M."/>
        </authorList>
    </citation>
    <scope>NUCLEOTIDE SEQUENCE [LARGE SCALE GENOMIC DNA]</scope>
    <source>
        <strain evidence="1 2">CCGE1002</strain>
    </source>
</reference>
<name>D5WMB9_PARAM</name>